<accession>A0ABQ7BL77</accession>
<sequence length="233" mass="25971">MPPALGQSASCSRSYAHFTEEWSGCLARGRCRGDEGLSIDITALVSIDSDARIWREESIDTLQAASIDNVNQASNDTIQLVSDNTVHHGTVHHGTVHYSISINTVHLPSINTVHPASIDTVHPDTIHRDTIHSGTVHPNIVHPVKNNTSCGETEKIEVLILEVDENGMLRDEECRTRNSAEQLINAHRVVILDVIVVAEMNDFDLSREWYDWVGQDPFQGLPHQDPRNHIEEL</sequence>
<keyword evidence="2" id="KW-1185">Reference proteome</keyword>
<dbReference type="EMBL" id="QGKV02001507">
    <property type="protein sequence ID" value="KAF3532905.1"/>
    <property type="molecule type" value="Genomic_DNA"/>
</dbReference>
<organism evidence="1 2">
    <name type="scientific">Brassica cretica</name>
    <name type="common">Mustard</name>
    <dbReference type="NCBI Taxonomy" id="69181"/>
    <lineage>
        <taxon>Eukaryota</taxon>
        <taxon>Viridiplantae</taxon>
        <taxon>Streptophyta</taxon>
        <taxon>Embryophyta</taxon>
        <taxon>Tracheophyta</taxon>
        <taxon>Spermatophyta</taxon>
        <taxon>Magnoliopsida</taxon>
        <taxon>eudicotyledons</taxon>
        <taxon>Gunneridae</taxon>
        <taxon>Pentapetalae</taxon>
        <taxon>rosids</taxon>
        <taxon>malvids</taxon>
        <taxon>Brassicales</taxon>
        <taxon>Brassicaceae</taxon>
        <taxon>Brassiceae</taxon>
        <taxon>Brassica</taxon>
    </lineage>
</organism>
<name>A0ABQ7BL77_BRACR</name>
<comment type="caution">
    <text evidence="1">The sequence shown here is derived from an EMBL/GenBank/DDBJ whole genome shotgun (WGS) entry which is preliminary data.</text>
</comment>
<reference evidence="1 2" key="1">
    <citation type="journal article" date="2020" name="BMC Genomics">
        <title>Intraspecific diversification of the crop wild relative Brassica cretica Lam. using demographic model selection.</title>
        <authorList>
            <person name="Kioukis A."/>
            <person name="Michalopoulou V.A."/>
            <person name="Briers L."/>
            <person name="Pirintsos S."/>
            <person name="Studholme D.J."/>
            <person name="Pavlidis P."/>
            <person name="Sarris P.F."/>
        </authorList>
    </citation>
    <scope>NUCLEOTIDE SEQUENCE [LARGE SCALE GENOMIC DNA]</scope>
    <source>
        <strain evidence="2">cv. PFS-1207/04</strain>
    </source>
</reference>
<proteinExistence type="predicted"/>
<dbReference type="Proteomes" id="UP000266723">
    <property type="component" value="Unassembled WGS sequence"/>
</dbReference>
<evidence type="ECO:0000313" key="2">
    <source>
        <dbReference type="Proteomes" id="UP000266723"/>
    </source>
</evidence>
<evidence type="ECO:0000313" key="1">
    <source>
        <dbReference type="EMBL" id="KAF3532905.1"/>
    </source>
</evidence>
<protein>
    <submittedName>
        <fullName evidence="1">Uncharacterized protein</fullName>
    </submittedName>
</protein>
<gene>
    <name evidence="1" type="ORF">DY000_02040726</name>
</gene>